<protein>
    <recommendedName>
        <fullName evidence="7">MADS-box domain-containing protein</fullName>
    </recommendedName>
</protein>
<dbReference type="InterPro" id="IPR002100">
    <property type="entry name" value="TF_MADSbox"/>
</dbReference>
<dbReference type="GO" id="GO:0046983">
    <property type="term" value="F:protein dimerization activity"/>
    <property type="evidence" value="ECO:0007669"/>
    <property type="project" value="InterPro"/>
</dbReference>
<dbReference type="SMART" id="SM00432">
    <property type="entry name" value="MADS"/>
    <property type="match status" value="1"/>
</dbReference>
<evidence type="ECO:0000256" key="1">
    <source>
        <dbReference type="ARBA" id="ARBA00004123"/>
    </source>
</evidence>
<evidence type="ECO:0000256" key="4">
    <source>
        <dbReference type="ARBA" id="ARBA00023163"/>
    </source>
</evidence>
<dbReference type="STRING" id="65489.A0A0D3END9"/>
<comment type="subcellular location">
    <subcellularLocation>
        <location evidence="1">Nucleus</location>
    </subcellularLocation>
</comment>
<dbReference type="Gramene" id="OBART01G14240.1">
    <property type="protein sequence ID" value="OBART01G14240.1"/>
    <property type="gene ID" value="OBART01G14240"/>
</dbReference>
<dbReference type="InterPro" id="IPR033897">
    <property type="entry name" value="SRF-like_MADS-box"/>
</dbReference>
<dbReference type="HOGENOM" id="CLU_056264_0_0_1"/>
<name>A0A0D3END9_9ORYZ</name>
<dbReference type="GO" id="GO:0045944">
    <property type="term" value="P:positive regulation of transcription by RNA polymerase II"/>
    <property type="evidence" value="ECO:0007669"/>
    <property type="project" value="InterPro"/>
</dbReference>
<organism evidence="8">
    <name type="scientific">Oryza barthii</name>
    <dbReference type="NCBI Taxonomy" id="65489"/>
    <lineage>
        <taxon>Eukaryota</taxon>
        <taxon>Viridiplantae</taxon>
        <taxon>Streptophyta</taxon>
        <taxon>Embryophyta</taxon>
        <taxon>Tracheophyta</taxon>
        <taxon>Spermatophyta</taxon>
        <taxon>Magnoliopsida</taxon>
        <taxon>Liliopsida</taxon>
        <taxon>Poales</taxon>
        <taxon>Poaceae</taxon>
        <taxon>BOP clade</taxon>
        <taxon>Oryzoideae</taxon>
        <taxon>Oryzeae</taxon>
        <taxon>Oryzinae</taxon>
        <taxon>Oryza</taxon>
    </lineage>
</organism>
<feature type="domain" description="MADS-box" evidence="7">
    <location>
        <begin position="1"/>
        <end position="46"/>
    </location>
</feature>
<reference evidence="8" key="2">
    <citation type="submission" date="2015-03" db="UniProtKB">
        <authorList>
            <consortium name="EnsemblPlants"/>
        </authorList>
    </citation>
    <scope>IDENTIFICATION</scope>
</reference>
<dbReference type="SUPFAM" id="SSF55455">
    <property type="entry name" value="SRF-like"/>
    <property type="match status" value="1"/>
</dbReference>
<keyword evidence="3" id="KW-0238">DNA-binding</keyword>
<dbReference type="eggNOG" id="KOG0014">
    <property type="taxonomic scope" value="Eukaryota"/>
</dbReference>
<dbReference type="CDD" id="cd00266">
    <property type="entry name" value="MADS_SRF_like"/>
    <property type="match status" value="1"/>
</dbReference>
<dbReference type="FunFam" id="3.40.1810.10:FF:000032">
    <property type="entry name" value="MADS transcription factor"/>
    <property type="match status" value="1"/>
</dbReference>
<dbReference type="Proteomes" id="UP000026960">
    <property type="component" value="Chromosome 1"/>
</dbReference>
<evidence type="ECO:0000259" key="7">
    <source>
        <dbReference type="PROSITE" id="PS50066"/>
    </source>
</evidence>
<dbReference type="GO" id="GO:0000981">
    <property type="term" value="F:DNA-binding transcription factor activity, RNA polymerase II-specific"/>
    <property type="evidence" value="ECO:0007669"/>
    <property type="project" value="InterPro"/>
</dbReference>
<evidence type="ECO:0000313" key="9">
    <source>
        <dbReference type="Proteomes" id="UP000026960"/>
    </source>
</evidence>
<accession>A0A0D3END9</accession>
<dbReference type="GO" id="GO:0005634">
    <property type="term" value="C:nucleus"/>
    <property type="evidence" value="ECO:0007669"/>
    <property type="project" value="UniProtKB-SubCell"/>
</dbReference>
<reference evidence="8" key="1">
    <citation type="journal article" date="2009" name="Rice">
        <title>De Novo Next Generation Sequencing of Plant Genomes.</title>
        <authorList>
            <person name="Rounsley S."/>
            <person name="Marri P.R."/>
            <person name="Yu Y."/>
            <person name="He R."/>
            <person name="Sisneros N."/>
            <person name="Goicoechea J.L."/>
            <person name="Lee S.J."/>
            <person name="Angelova A."/>
            <person name="Kudrna D."/>
            <person name="Luo M."/>
            <person name="Affourtit J."/>
            <person name="Desany B."/>
            <person name="Knight J."/>
            <person name="Niazi F."/>
            <person name="Egholm M."/>
            <person name="Wing R.A."/>
        </authorList>
    </citation>
    <scope>NUCLEOTIDE SEQUENCE [LARGE SCALE GENOMIC DNA]</scope>
    <source>
        <strain evidence="8">cv. IRGC 105608</strain>
    </source>
</reference>
<keyword evidence="4" id="KW-0804">Transcription</keyword>
<dbReference type="PaxDb" id="65489-OBART01G14240.1"/>
<proteinExistence type="predicted"/>
<evidence type="ECO:0000256" key="2">
    <source>
        <dbReference type="ARBA" id="ARBA00023015"/>
    </source>
</evidence>
<dbReference type="GO" id="GO:0000987">
    <property type="term" value="F:cis-regulatory region sequence-specific DNA binding"/>
    <property type="evidence" value="ECO:0007669"/>
    <property type="project" value="InterPro"/>
</dbReference>
<keyword evidence="9" id="KW-1185">Reference proteome</keyword>
<evidence type="ECO:0000256" key="3">
    <source>
        <dbReference type="ARBA" id="ARBA00023125"/>
    </source>
</evidence>
<evidence type="ECO:0000256" key="5">
    <source>
        <dbReference type="ARBA" id="ARBA00023242"/>
    </source>
</evidence>
<keyword evidence="5" id="KW-0539">Nucleus</keyword>
<dbReference type="PROSITE" id="PS50066">
    <property type="entry name" value="MADS_BOX_2"/>
    <property type="match status" value="1"/>
</dbReference>
<evidence type="ECO:0000313" key="8">
    <source>
        <dbReference type="EnsemblPlants" id="OBART01G14240.1"/>
    </source>
</evidence>
<dbReference type="EnsemblPlants" id="OBART01G14240.1">
    <property type="protein sequence ID" value="OBART01G14240.1"/>
    <property type="gene ID" value="OBART01G14240"/>
</dbReference>
<dbReference type="InterPro" id="IPR036879">
    <property type="entry name" value="TF_MADSbox_sf"/>
</dbReference>
<dbReference type="Gene3D" id="3.40.1810.10">
    <property type="entry name" value="Transcription factor, MADS-box"/>
    <property type="match status" value="1"/>
</dbReference>
<evidence type="ECO:0000256" key="6">
    <source>
        <dbReference type="SAM" id="MobiDB-lite"/>
    </source>
</evidence>
<dbReference type="Pfam" id="PF00319">
    <property type="entry name" value="SRF-TF"/>
    <property type="match status" value="1"/>
</dbReference>
<feature type="region of interest" description="Disordered" evidence="6">
    <location>
        <begin position="148"/>
        <end position="177"/>
    </location>
</feature>
<sequence length="407" mass="42668">MARRKIPIGLIAHRQKRAATYAKRKESLRKKAEEFSTLCGVRVALVCAGPVVPGGGGGAAGKEEVWESEEGVLAEYRALPSEARAQHAHRVYLEEEVGKERAKLARVRQDGAFPSWDAALDGITADEARALLESIDAARAAANARREALGLPDDGNGVDDDGGLDLQQQQEHVPPGGSDAVVVPVGHGVLQYTGSGGGNQMQTTPAADGINCADLYGAVPWDDTFQLQVMRTGDHFVPMDGYLWQAPGNGWPDLATGCTNESCSCNAAAAAAAMPAMYPPNLDTVHGSFLAAPAQPIPIAFSTGTDFIDAPNDFLTMGLCGGFTNVGDYSAAQPQSSADGGFQLGDTFAAEPGDTQSQNWGSFINVVSDDSAQCNCNAAIHLDQMNYLFGGTGGGEPSDTQSRHWGS</sequence>
<keyword evidence="2" id="KW-0805">Transcription regulation</keyword>
<dbReference type="AlphaFoldDB" id="A0A0D3END9"/>